<name>A0A9P5TZ45_9AGAR</name>
<proteinExistence type="predicted"/>
<dbReference type="EMBL" id="JADNRY010000269">
    <property type="protein sequence ID" value="KAF9059972.1"/>
    <property type="molecule type" value="Genomic_DNA"/>
</dbReference>
<dbReference type="Proteomes" id="UP000772434">
    <property type="component" value="Unassembled WGS sequence"/>
</dbReference>
<evidence type="ECO:0000313" key="1">
    <source>
        <dbReference type="EMBL" id="KAF9059972.1"/>
    </source>
</evidence>
<protein>
    <submittedName>
        <fullName evidence="1">Uncharacterized protein</fullName>
    </submittedName>
</protein>
<keyword evidence="2" id="KW-1185">Reference proteome</keyword>
<dbReference type="AlphaFoldDB" id="A0A9P5TZ45"/>
<organism evidence="1 2">
    <name type="scientific">Rhodocollybia butyracea</name>
    <dbReference type="NCBI Taxonomy" id="206335"/>
    <lineage>
        <taxon>Eukaryota</taxon>
        <taxon>Fungi</taxon>
        <taxon>Dikarya</taxon>
        <taxon>Basidiomycota</taxon>
        <taxon>Agaricomycotina</taxon>
        <taxon>Agaricomycetes</taxon>
        <taxon>Agaricomycetidae</taxon>
        <taxon>Agaricales</taxon>
        <taxon>Marasmiineae</taxon>
        <taxon>Omphalotaceae</taxon>
        <taxon>Rhodocollybia</taxon>
    </lineage>
</organism>
<accession>A0A9P5TZ45</accession>
<comment type="caution">
    <text evidence="1">The sequence shown here is derived from an EMBL/GenBank/DDBJ whole genome shotgun (WGS) entry which is preliminary data.</text>
</comment>
<evidence type="ECO:0000313" key="2">
    <source>
        <dbReference type="Proteomes" id="UP000772434"/>
    </source>
</evidence>
<sequence>MHYFHSPRIRILRSPCHSATEGKFRGNALLLEDDRKGENLRESASGGISSGGSTAVLTCIHRLQYSIFCCFEDRCSSHCTNQTVYPEPGRDNRLALTFYAVVDALNRTVGNEGFLAPWRGNTAIAVVCHLPT</sequence>
<reference evidence="1" key="1">
    <citation type="submission" date="2020-11" db="EMBL/GenBank/DDBJ databases">
        <authorList>
            <consortium name="DOE Joint Genome Institute"/>
            <person name="Ahrendt S."/>
            <person name="Riley R."/>
            <person name="Andreopoulos W."/>
            <person name="Labutti K."/>
            <person name="Pangilinan J."/>
            <person name="Ruiz-Duenas F.J."/>
            <person name="Barrasa J.M."/>
            <person name="Sanchez-Garcia M."/>
            <person name="Camarero S."/>
            <person name="Miyauchi S."/>
            <person name="Serrano A."/>
            <person name="Linde D."/>
            <person name="Babiker R."/>
            <person name="Drula E."/>
            <person name="Ayuso-Fernandez I."/>
            <person name="Pacheco R."/>
            <person name="Padilla G."/>
            <person name="Ferreira P."/>
            <person name="Barriuso J."/>
            <person name="Kellner H."/>
            <person name="Castanera R."/>
            <person name="Alfaro M."/>
            <person name="Ramirez L."/>
            <person name="Pisabarro A.G."/>
            <person name="Kuo A."/>
            <person name="Tritt A."/>
            <person name="Lipzen A."/>
            <person name="He G."/>
            <person name="Yan M."/>
            <person name="Ng V."/>
            <person name="Cullen D."/>
            <person name="Martin F."/>
            <person name="Rosso M.-N."/>
            <person name="Henrissat B."/>
            <person name="Hibbett D."/>
            <person name="Martinez A.T."/>
            <person name="Grigoriev I.V."/>
        </authorList>
    </citation>
    <scope>NUCLEOTIDE SEQUENCE</scope>
    <source>
        <strain evidence="1">AH 40177</strain>
    </source>
</reference>
<gene>
    <name evidence="1" type="ORF">BDP27DRAFT_439135</name>
</gene>